<dbReference type="Proteomes" id="UP001362999">
    <property type="component" value="Unassembled WGS sequence"/>
</dbReference>
<protein>
    <recommendedName>
        <fullName evidence="4">Transmembrane protein</fullName>
    </recommendedName>
</protein>
<dbReference type="AlphaFoldDB" id="A0AAW0B8H2"/>
<evidence type="ECO:0000313" key="3">
    <source>
        <dbReference type="Proteomes" id="UP001362999"/>
    </source>
</evidence>
<dbReference type="EMBL" id="JAWWNJ010000037">
    <property type="protein sequence ID" value="KAK7022450.1"/>
    <property type="molecule type" value="Genomic_DNA"/>
</dbReference>
<evidence type="ECO:0000256" key="1">
    <source>
        <dbReference type="SAM" id="Phobius"/>
    </source>
</evidence>
<evidence type="ECO:0000313" key="2">
    <source>
        <dbReference type="EMBL" id="KAK7022450.1"/>
    </source>
</evidence>
<accession>A0AAW0B8H2</accession>
<keyword evidence="1" id="KW-1133">Transmembrane helix</keyword>
<gene>
    <name evidence="2" type="ORF">R3P38DRAFT_2710429</name>
</gene>
<proteinExistence type="predicted"/>
<sequence length="424" mass="45509">MPTSIRASGSKPSHFCALHNTAMNTAIIDDRDALIRYDGNWSETGGADEFNSTMTWSAVQGASASFIFVGTSVTVFGTVAASDSPQASMTFLVDGIIGGTYTPPSNTTFNIHHEALWVSPTLNDASHTLAITQTAAQTQGEIFLDYIMYNTTSSSARSYFIDDRDPRIIYIPAWRKFGSDVDFQHTSQGSTSVGDCFVLEFEGKSISFYGGINNGSAGQVLNASMVIDGGTPTYFVPGTQPEAETNNNLIFYSGELSEGNHTLVVTAENDYTVWVDYFVVTPNPTATGELTIPATTSNAITAHSSSKPRALVGILVGLTVGAIILIGLSMTVALVMQRRRKISRRSKLQTPRYNSSWNSSFMPSNAGHSQITPYVHTRSAPFVMSSGSEIDVPLPVGILLGDKQLRELAIPAEVARNPKVGESG</sequence>
<reference evidence="2 3" key="1">
    <citation type="journal article" date="2024" name="J Genomics">
        <title>Draft genome sequencing and assembly of Favolaschia claudopus CIRM-BRFM 2984 isolated from oak limbs.</title>
        <authorList>
            <person name="Navarro D."/>
            <person name="Drula E."/>
            <person name="Chaduli D."/>
            <person name="Cazenave R."/>
            <person name="Ahrendt S."/>
            <person name="Wang J."/>
            <person name="Lipzen A."/>
            <person name="Daum C."/>
            <person name="Barry K."/>
            <person name="Grigoriev I.V."/>
            <person name="Favel A."/>
            <person name="Rosso M.N."/>
            <person name="Martin F."/>
        </authorList>
    </citation>
    <scope>NUCLEOTIDE SEQUENCE [LARGE SCALE GENOMIC DNA]</scope>
    <source>
        <strain evidence="2 3">CIRM-BRFM 2984</strain>
    </source>
</reference>
<evidence type="ECO:0008006" key="4">
    <source>
        <dbReference type="Google" id="ProtNLM"/>
    </source>
</evidence>
<dbReference type="Gene3D" id="2.60.120.260">
    <property type="entry name" value="Galactose-binding domain-like"/>
    <property type="match status" value="2"/>
</dbReference>
<organism evidence="2 3">
    <name type="scientific">Favolaschia claudopus</name>
    <dbReference type="NCBI Taxonomy" id="2862362"/>
    <lineage>
        <taxon>Eukaryota</taxon>
        <taxon>Fungi</taxon>
        <taxon>Dikarya</taxon>
        <taxon>Basidiomycota</taxon>
        <taxon>Agaricomycotina</taxon>
        <taxon>Agaricomycetes</taxon>
        <taxon>Agaricomycetidae</taxon>
        <taxon>Agaricales</taxon>
        <taxon>Marasmiineae</taxon>
        <taxon>Mycenaceae</taxon>
        <taxon>Favolaschia</taxon>
    </lineage>
</organism>
<feature type="transmembrane region" description="Helical" evidence="1">
    <location>
        <begin position="310"/>
        <end position="336"/>
    </location>
</feature>
<keyword evidence="3" id="KW-1185">Reference proteome</keyword>
<name>A0AAW0B8H2_9AGAR</name>
<comment type="caution">
    <text evidence="2">The sequence shown here is derived from an EMBL/GenBank/DDBJ whole genome shotgun (WGS) entry which is preliminary data.</text>
</comment>
<keyword evidence="1" id="KW-0472">Membrane</keyword>
<keyword evidence="1" id="KW-0812">Transmembrane</keyword>